<dbReference type="EMBL" id="JPOS01000029">
    <property type="protein sequence ID" value="KGE87975.1"/>
    <property type="molecule type" value="Genomic_DNA"/>
</dbReference>
<evidence type="ECO:0000256" key="2">
    <source>
        <dbReference type="ARBA" id="ARBA00023125"/>
    </source>
</evidence>
<dbReference type="InterPro" id="IPR012318">
    <property type="entry name" value="HTH_CRP"/>
</dbReference>
<dbReference type="GO" id="GO:0003677">
    <property type="term" value="F:DNA binding"/>
    <property type="evidence" value="ECO:0007669"/>
    <property type="project" value="UniProtKB-KW"/>
</dbReference>
<accession>A0A098S7A7</accession>
<evidence type="ECO:0000256" key="1">
    <source>
        <dbReference type="ARBA" id="ARBA00023015"/>
    </source>
</evidence>
<keyword evidence="3" id="KW-0804">Transcription</keyword>
<dbReference type="SMART" id="SM00419">
    <property type="entry name" value="HTH_CRP"/>
    <property type="match status" value="1"/>
</dbReference>
<dbReference type="PROSITE" id="PS51063">
    <property type="entry name" value="HTH_CRP_2"/>
    <property type="match status" value="1"/>
</dbReference>
<dbReference type="AlphaFoldDB" id="A0A098S7A7"/>
<comment type="caution">
    <text evidence="6">The sequence shown here is derived from an EMBL/GenBank/DDBJ whole genome shotgun (WGS) entry which is preliminary data.</text>
</comment>
<evidence type="ECO:0000313" key="7">
    <source>
        <dbReference type="Proteomes" id="UP000029736"/>
    </source>
</evidence>
<protein>
    <submittedName>
        <fullName evidence="6">Transcriptional regulator</fullName>
    </submittedName>
</protein>
<dbReference type="PROSITE" id="PS50042">
    <property type="entry name" value="CNMP_BINDING_3"/>
    <property type="match status" value="1"/>
</dbReference>
<dbReference type="SMART" id="SM00100">
    <property type="entry name" value="cNMP"/>
    <property type="match status" value="1"/>
</dbReference>
<dbReference type="GO" id="GO:0005829">
    <property type="term" value="C:cytosol"/>
    <property type="evidence" value="ECO:0007669"/>
    <property type="project" value="TreeGrafter"/>
</dbReference>
<keyword evidence="2" id="KW-0238">DNA-binding</keyword>
<dbReference type="InterPro" id="IPR050397">
    <property type="entry name" value="Env_Response_Regulators"/>
</dbReference>
<keyword evidence="1" id="KW-0805">Transcription regulation</keyword>
<dbReference type="CDD" id="cd00038">
    <property type="entry name" value="CAP_ED"/>
    <property type="match status" value="1"/>
</dbReference>
<sequence length="229" mass="26675">MTSDQSLWYLENIDLSGILCPRKIQRGDLDTHEQKVFEKGSYIYLPDEYADRMFFITEGRVKIGTYSDQGKEVTKAIIGPGEVFGELSMIGENRRHDFAYAMEQTHTCVMTVGDLEDMMREHSALSLFLMRTMGSRMLEMENRLQSLVFKDSRTRIIDYLVSLVHKKGQRVGYEMLVRKFLTHQEIANLTATSRQTVTTVLNELRNKDILTFDRKRLLVRDMEALEKEK</sequence>
<dbReference type="OrthoDB" id="9127033at2"/>
<keyword evidence="7" id="KW-1185">Reference proteome</keyword>
<name>A0A098S7A7_9BACT</name>
<dbReference type="InterPro" id="IPR014710">
    <property type="entry name" value="RmlC-like_jellyroll"/>
</dbReference>
<dbReference type="SUPFAM" id="SSF46785">
    <property type="entry name" value="Winged helix' DNA-binding domain"/>
    <property type="match status" value="1"/>
</dbReference>
<dbReference type="Gene3D" id="2.60.120.10">
    <property type="entry name" value="Jelly Rolls"/>
    <property type="match status" value="1"/>
</dbReference>
<evidence type="ECO:0000259" key="5">
    <source>
        <dbReference type="PROSITE" id="PS51063"/>
    </source>
</evidence>
<evidence type="ECO:0000256" key="3">
    <source>
        <dbReference type="ARBA" id="ARBA00023163"/>
    </source>
</evidence>
<proteinExistence type="predicted"/>
<evidence type="ECO:0000313" key="6">
    <source>
        <dbReference type="EMBL" id="KGE87975.1"/>
    </source>
</evidence>
<dbReference type="InterPro" id="IPR018490">
    <property type="entry name" value="cNMP-bd_dom_sf"/>
</dbReference>
<reference evidence="6 7" key="1">
    <citation type="journal article" date="2014" name="Int. J. Syst. Evol. Microbiol.">
        <title>Phaeodactylibacter xiamenensis gen. nov., sp. nov., a member of the family Saprospiraceae isolated from the marine alga Phaeodactylum tricornutum.</title>
        <authorList>
            <person name="Chen Z.Jr."/>
            <person name="Lei X."/>
            <person name="Lai Q."/>
            <person name="Li Y."/>
            <person name="Zhang B."/>
            <person name="Zhang J."/>
            <person name="Zhang H."/>
            <person name="Yang L."/>
            <person name="Zheng W."/>
            <person name="Tian Y."/>
            <person name="Yu Z."/>
            <person name="Xu H.Jr."/>
            <person name="Zheng T."/>
        </authorList>
    </citation>
    <scope>NUCLEOTIDE SEQUENCE [LARGE SCALE GENOMIC DNA]</scope>
    <source>
        <strain evidence="6 7">KD52</strain>
    </source>
</reference>
<gene>
    <name evidence="6" type="ORF">IX84_12735</name>
</gene>
<dbReference type="RefSeq" id="WP_044220712.1">
    <property type="nucleotide sequence ID" value="NZ_JBKAGJ010000012.1"/>
</dbReference>
<dbReference type="PANTHER" id="PTHR24567">
    <property type="entry name" value="CRP FAMILY TRANSCRIPTIONAL REGULATORY PROTEIN"/>
    <property type="match status" value="1"/>
</dbReference>
<dbReference type="SUPFAM" id="SSF51206">
    <property type="entry name" value="cAMP-binding domain-like"/>
    <property type="match status" value="1"/>
</dbReference>
<dbReference type="PANTHER" id="PTHR24567:SF74">
    <property type="entry name" value="HTH-TYPE TRANSCRIPTIONAL REGULATOR ARCR"/>
    <property type="match status" value="1"/>
</dbReference>
<dbReference type="GO" id="GO:0003700">
    <property type="term" value="F:DNA-binding transcription factor activity"/>
    <property type="evidence" value="ECO:0007669"/>
    <property type="project" value="TreeGrafter"/>
</dbReference>
<dbReference type="STRING" id="1524460.IX84_12735"/>
<feature type="domain" description="Cyclic nucleotide-binding" evidence="4">
    <location>
        <begin position="29"/>
        <end position="95"/>
    </location>
</feature>
<organism evidence="6 7">
    <name type="scientific">Phaeodactylibacter xiamenensis</name>
    <dbReference type="NCBI Taxonomy" id="1524460"/>
    <lineage>
        <taxon>Bacteria</taxon>
        <taxon>Pseudomonadati</taxon>
        <taxon>Bacteroidota</taxon>
        <taxon>Saprospiria</taxon>
        <taxon>Saprospirales</taxon>
        <taxon>Haliscomenobacteraceae</taxon>
        <taxon>Phaeodactylibacter</taxon>
    </lineage>
</organism>
<dbReference type="InterPro" id="IPR000595">
    <property type="entry name" value="cNMP-bd_dom"/>
</dbReference>
<dbReference type="InterPro" id="IPR036390">
    <property type="entry name" value="WH_DNA-bd_sf"/>
</dbReference>
<dbReference type="Pfam" id="PF00027">
    <property type="entry name" value="cNMP_binding"/>
    <property type="match status" value="1"/>
</dbReference>
<dbReference type="Pfam" id="PF13545">
    <property type="entry name" value="HTH_Crp_2"/>
    <property type="match status" value="1"/>
</dbReference>
<evidence type="ECO:0000259" key="4">
    <source>
        <dbReference type="PROSITE" id="PS50042"/>
    </source>
</evidence>
<dbReference type="Proteomes" id="UP000029736">
    <property type="component" value="Unassembled WGS sequence"/>
</dbReference>
<feature type="domain" description="HTH crp-type" evidence="5">
    <location>
        <begin position="150"/>
        <end position="223"/>
    </location>
</feature>